<comment type="caution">
    <text evidence="2">The sequence shown here is derived from an EMBL/GenBank/DDBJ whole genome shotgun (WGS) entry which is preliminary data.</text>
</comment>
<dbReference type="Proteomes" id="UP001175000">
    <property type="component" value="Unassembled WGS sequence"/>
</dbReference>
<feature type="compositionally biased region" description="Low complexity" evidence="1">
    <location>
        <begin position="112"/>
        <end position="126"/>
    </location>
</feature>
<organism evidence="2 3">
    <name type="scientific">Immersiella caudata</name>
    <dbReference type="NCBI Taxonomy" id="314043"/>
    <lineage>
        <taxon>Eukaryota</taxon>
        <taxon>Fungi</taxon>
        <taxon>Dikarya</taxon>
        <taxon>Ascomycota</taxon>
        <taxon>Pezizomycotina</taxon>
        <taxon>Sordariomycetes</taxon>
        <taxon>Sordariomycetidae</taxon>
        <taxon>Sordariales</taxon>
        <taxon>Lasiosphaeriaceae</taxon>
        <taxon>Immersiella</taxon>
    </lineage>
</organism>
<protein>
    <submittedName>
        <fullName evidence="2">Uncharacterized protein</fullName>
    </submittedName>
</protein>
<sequence>MQGASTQQSELTFPRVSAAGDESQSSVANRQVHQQQTRRVSVRSPANDQPSPLPPSIIDEKSQRRRAQKPKPVIKPAAQLSQNGQDDDEILRENATENPFRGRIGSQDLVGKSTSSKNNKSAKSTTQDARQTRSKTNQKESSPAVKGTLGKEVAVDQVKTERRHHFRTDAALSKESDESQAVSPQIVLGEVQPTQSAADSAAHQGPRRKAAQGRQPTANSSQRKSQSRSDGQSKAAIDTDTTANHPLSQNPGNLGMRAEGLSRPQITREPSRRTYGSQRTTDLQIAQDSQASFVYSQITDNDPTDRSLRKRKSMHSQ</sequence>
<feature type="compositionally biased region" description="Polar residues" evidence="1">
    <location>
        <begin position="1"/>
        <end position="11"/>
    </location>
</feature>
<feature type="compositionally biased region" description="Basic residues" evidence="1">
    <location>
        <begin position="308"/>
        <end position="317"/>
    </location>
</feature>
<feature type="compositionally biased region" description="Polar residues" evidence="1">
    <location>
        <begin position="239"/>
        <end position="252"/>
    </location>
</feature>
<feature type="region of interest" description="Disordered" evidence="1">
    <location>
        <begin position="1"/>
        <end position="317"/>
    </location>
</feature>
<evidence type="ECO:0000313" key="2">
    <source>
        <dbReference type="EMBL" id="KAK0617373.1"/>
    </source>
</evidence>
<evidence type="ECO:0000256" key="1">
    <source>
        <dbReference type="SAM" id="MobiDB-lite"/>
    </source>
</evidence>
<evidence type="ECO:0000313" key="3">
    <source>
        <dbReference type="Proteomes" id="UP001175000"/>
    </source>
</evidence>
<feature type="compositionally biased region" description="Polar residues" evidence="1">
    <location>
        <begin position="274"/>
        <end position="301"/>
    </location>
</feature>
<gene>
    <name evidence="2" type="ORF">B0T14DRAFT_525050</name>
</gene>
<keyword evidence="3" id="KW-1185">Reference proteome</keyword>
<feature type="compositionally biased region" description="Polar residues" evidence="1">
    <location>
        <begin position="22"/>
        <end position="50"/>
    </location>
</feature>
<feature type="compositionally biased region" description="Polar residues" evidence="1">
    <location>
        <begin position="214"/>
        <end position="232"/>
    </location>
</feature>
<name>A0AA39WL17_9PEZI</name>
<proteinExistence type="predicted"/>
<reference evidence="2" key="1">
    <citation type="submission" date="2023-06" db="EMBL/GenBank/DDBJ databases">
        <title>Genome-scale phylogeny and comparative genomics of the fungal order Sordariales.</title>
        <authorList>
            <consortium name="Lawrence Berkeley National Laboratory"/>
            <person name="Hensen N."/>
            <person name="Bonometti L."/>
            <person name="Westerberg I."/>
            <person name="Brannstrom I.O."/>
            <person name="Guillou S."/>
            <person name="Cros-Aarteil S."/>
            <person name="Calhoun S."/>
            <person name="Haridas S."/>
            <person name="Kuo A."/>
            <person name="Mondo S."/>
            <person name="Pangilinan J."/>
            <person name="Riley R."/>
            <person name="Labutti K."/>
            <person name="Andreopoulos B."/>
            <person name="Lipzen A."/>
            <person name="Chen C."/>
            <person name="Yanf M."/>
            <person name="Daum C."/>
            <person name="Ng V."/>
            <person name="Clum A."/>
            <person name="Steindorff A."/>
            <person name="Ohm R."/>
            <person name="Martin F."/>
            <person name="Silar P."/>
            <person name="Natvig D."/>
            <person name="Lalanne C."/>
            <person name="Gautier V."/>
            <person name="Ament-Velasquez S.L."/>
            <person name="Kruys A."/>
            <person name="Hutchinson M.I."/>
            <person name="Powell A.J."/>
            <person name="Barry K."/>
            <person name="Miller A.N."/>
            <person name="Grigoriev I.V."/>
            <person name="Debuchy R."/>
            <person name="Gladieux P."/>
            <person name="Thoren M.H."/>
            <person name="Johannesson H."/>
        </authorList>
    </citation>
    <scope>NUCLEOTIDE SEQUENCE</scope>
    <source>
        <strain evidence="2">CBS 606.72</strain>
    </source>
</reference>
<dbReference type="EMBL" id="JAULSU010000005">
    <property type="protein sequence ID" value="KAK0617373.1"/>
    <property type="molecule type" value="Genomic_DNA"/>
</dbReference>
<dbReference type="AlphaFoldDB" id="A0AA39WL17"/>
<accession>A0AA39WL17</accession>